<name>A0ABU6IKU5_9ACTN</name>
<accession>A0ABU6IKU5</accession>
<dbReference type="InterPro" id="IPR014942">
    <property type="entry name" value="AbiEii"/>
</dbReference>
<proteinExistence type="predicted"/>
<dbReference type="Pfam" id="PF08843">
    <property type="entry name" value="AbiEii"/>
    <property type="match status" value="1"/>
</dbReference>
<comment type="caution">
    <text evidence="2">The sequence shown here is derived from an EMBL/GenBank/DDBJ whole genome shotgun (WGS) entry which is preliminary data.</text>
</comment>
<sequence>MTYDISLQPGHIARHTPRGAGSQGREAAVIDIAQDLLLRHLSDEGLLDSFAIKGGTALRKLYAGNEGRFSLDLDFAVADITKDRDEAALEFSLAVDGLEIGPFQYGITERRGKPSVTLSGRFVTESTLQTKLDFSAAPWLAPVAGSWVPMPAHAQYGGPLPSIKTVRLEENLAEKIARLNRVTTARDMYDLAWIAGNGALWRKIDQPLVRHLSVLKMWVDANGLHAGATCWPPAHAGLPFDPGRWLRKRSAEEFDIEDIGALAVPTPKPEELSERVRGSFAFLQELDDEERIIAHASGKDRALAIRLLENLPGGRLSGIGLY</sequence>
<dbReference type="Gene3D" id="3.10.450.620">
    <property type="entry name" value="JHP933, nucleotidyltransferase-like core domain"/>
    <property type="match status" value="1"/>
</dbReference>
<keyword evidence="2" id="KW-0808">Transferase</keyword>
<protein>
    <submittedName>
        <fullName evidence="2">Nucleotidyl transferase AbiEii/AbiGii toxin family protein</fullName>
    </submittedName>
</protein>
<dbReference type="GO" id="GO:0016740">
    <property type="term" value="F:transferase activity"/>
    <property type="evidence" value="ECO:0007669"/>
    <property type="project" value="UniProtKB-KW"/>
</dbReference>
<evidence type="ECO:0000313" key="3">
    <source>
        <dbReference type="Proteomes" id="UP001349994"/>
    </source>
</evidence>
<evidence type="ECO:0000313" key="2">
    <source>
        <dbReference type="EMBL" id="MEC4177071.1"/>
    </source>
</evidence>
<feature type="region of interest" description="Disordered" evidence="1">
    <location>
        <begin position="1"/>
        <end position="21"/>
    </location>
</feature>
<organism evidence="2 3">
    <name type="scientific">Adlercreutzia wanghongyangiae</name>
    <dbReference type="NCBI Taxonomy" id="3111451"/>
    <lineage>
        <taxon>Bacteria</taxon>
        <taxon>Bacillati</taxon>
        <taxon>Actinomycetota</taxon>
        <taxon>Coriobacteriia</taxon>
        <taxon>Eggerthellales</taxon>
        <taxon>Eggerthellaceae</taxon>
        <taxon>Adlercreutzia</taxon>
    </lineage>
</organism>
<reference evidence="2 3" key="1">
    <citation type="submission" date="2024-01" db="EMBL/GenBank/DDBJ databases">
        <title>novel species in genus Adlercreutzia.</title>
        <authorList>
            <person name="Liu X."/>
        </authorList>
    </citation>
    <scope>NUCLEOTIDE SEQUENCE [LARGE SCALE GENOMIC DNA]</scope>
    <source>
        <strain evidence="2 3">R7</strain>
    </source>
</reference>
<keyword evidence="3" id="KW-1185">Reference proteome</keyword>
<gene>
    <name evidence="2" type="ORF">VIN30_11495</name>
</gene>
<dbReference type="RefSeq" id="WP_326424348.1">
    <property type="nucleotide sequence ID" value="NZ_JAYMFF010000040.1"/>
</dbReference>
<dbReference type="Proteomes" id="UP001349994">
    <property type="component" value="Unassembled WGS sequence"/>
</dbReference>
<evidence type="ECO:0000256" key="1">
    <source>
        <dbReference type="SAM" id="MobiDB-lite"/>
    </source>
</evidence>
<dbReference type="EMBL" id="JAYMFF010000040">
    <property type="protein sequence ID" value="MEC4177071.1"/>
    <property type="molecule type" value="Genomic_DNA"/>
</dbReference>